<keyword evidence="1" id="KW-0812">Transmembrane</keyword>
<dbReference type="RefSeq" id="WP_145288205.1">
    <property type="nucleotide sequence ID" value="NZ_VMSJ01000002.1"/>
</dbReference>
<gene>
    <name evidence="2" type="ORF">FO441_07730</name>
</gene>
<evidence type="ECO:0000256" key="1">
    <source>
        <dbReference type="SAM" id="Phobius"/>
    </source>
</evidence>
<evidence type="ECO:0000313" key="2">
    <source>
        <dbReference type="EMBL" id="TVT28292.1"/>
    </source>
</evidence>
<keyword evidence="1" id="KW-1133">Transmembrane helix</keyword>
<comment type="caution">
    <text evidence="2">The sequence shown here is derived from an EMBL/GenBank/DDBJ whole genome shotgun (WGS) entry which is preliminary data.</text>
</comment>
<dbReference type="Proteomes" id="UP000315103">
    <property type="component" value="Unassembled WGS sequence"/>
</dbReference>
<accession>A0A558AVK4</accession>
<dbReference type="OrthoDB" id="2112914at2"/>
<reference evidence="2 3" key="1">
    <citation type="submission" date="2019-07" db="EMBL/GenBank/DDBJ databases">
        <title>Salinicoccus cyprini sp. nov., isolated from gastro-intestinal tract of mirror carp, Cyprinus carpio var. specularis, collected from Gobind Sagar Reservoir, Himachal Pradesh, India.</title>
        <authorList>
            <person name="Talwar C."/>
            <person name="Singh A.K."/>
            <person name="Lal R."/>
            <person name="Negi R.K."/>
        </authorList>
    </citation>
    <scope>NUCLEOTIDE SEQUENCE [LARGE SCALE GENOMIC DNA]</scope>
    <source>
        <strain evidence="2 3">CT19</strain>
    </source>
</reference>
<keyword evidence="1" id="KW-0472">Membrane</keyword>
<dbReference type="InterPro" id="IPR011989">
    <property type="entry name" value="ARM-like"/>
</dbReference>
<name>A0A558AVK4_9STAP</name>
<organism evidence="2 3">
    <name type="scientific">Salinicoccus cyprini</name>
    <dbReference type="NCBI Taxonomy" id="2493691"/>
    <lineage>
        <taxon>Bacteria</taxon>
        <taxon>Bacillati</taxon>
        <taxon>Bacillota</taxon>
        <taxon>Bacilli</taxon>
        <taxon>Bacillales</taxon>
        <taxon>Staphylococcaceae</taxon>
        <taxon>Salinicoccus</taxon>
    </lineage>
</organism>
<protein>
    <submittedName>
        <fullName evidence="2">HEAT repeat domain-containing protein</fullName>
    </submittedName>
</protein>
<dbReference type="AlphaFoldDB" id="A0A558AVK4"/>
<keyword evidence="3" id="KW-1185">Reference proteome</keyword>
<dbReference type="Gene3D" id="1.25.10.10">
    <property type="entry name" value="Leucine-rich Repeat Variant"/>
    <property type="match status" value="1"/>
</dbReference>
<dbReference type="SUPFAM" id="SSF48371">
    <property type="entry name" value="ARM repeat"/>
    <property type="match status" value="1"/>
</dbReference>
<dbReference type="InterPro" id="IPR016024">
    <property type="entry name" value="ARM-type_fold"/>
</dbReference>
<feature type="transmembrane region" description="Helical" evidence="1">
    <location>
        <begin position="6"/>
        <end position="29"/>
    </location>
</feature>
<sequence length="336" mass="39562">MGVSISLSVVLWCILALVVILAALVVVFITQSQHRIRRRDEVARYTERHLEDWYEYLVKGDGLDALPRSKDTDVEAIEKIFFAFKQNASSKDIDRRIIQVATEHLAPRYRRQLKSGKWACRVNTMGKLIEFELPGFETVFTNEEVLRLSRYEYFLFLSYLSIFDMDRFLHIYFLREDLSEYENKKVFNQLSDRKAEKLIGRFEEITLPGKYALIGRISLMPSGRSIEFLESLLNNRTPEVRIRALKAIQSIGHVQESCRYDRFYNSDVWEERLLVTRIAPLIGEKSISQLKERLDDPHEMVRREAARSLSRFRKPMAEWAVPMQRETLTIRKEGEK</sequence>
<dbReference type="EMBL" id="VMSJ01000002">
    <property type="protein sequence ID" value="TVT28292.1"/>
    <property type="molecule type" value="Genomic_DNA"/>
</dbReference>
<proteinExistence type="predicted"/>
<evidence type="ECO:0000313" key="3">
    <source>
        <dbReference type="Proteomes" id="UP000315103"/>
    </source>
</evidence>